<dbReference type="RefSeq" id="WP_225563560.1">
    <property type="nucleotide sequence ID" value="NZ_JAIXCQ010000001.1"/>
</dbReference>
<accession>A0ABS7Z9U9</accession>
<gene>
    <name evidence="1" type="ORF">LEP48_00530</name>
</gene>
<sequence length="195" mass="21652">MDSSMIGGVPVVSRYVRYARHAVSTDEAVELRRVDDLAHQLSAHLDQRSAQIDRVHVHGAKSMDVQTIVAELLCGTLGFGQEVVLTPQDGFVTRARPDFYYSLGAERGILAEVERGGTVNNNHDLKDLWKAHIAVDAQHLFLIVPIANWQANGNAREKPFIRVAQRLGAFFGDDRREVDVLSVHVFGYGRSIPPL</sequence>
<comment type="caution">
    <text evidence="1">The sequence shown here is derived from an EMBL/GenBank/DDBJ whole genome shotgun (WGS) entry which is preliminary data.</text>
</comment>
<organism evidence="1 2">
    <name type="scientific">Isoptericola luteus</name>
    <dbReference type="NCBI Taxonomy" id="2879484"/>
    <lineage>
        <taxon>Bacteria</taxon>
        <taxon>Bacillati</taxon>
        <taxon>Actinomycetota</taxon>
        <taxon>Actinomycetes</taxon>
        <taxon>Micrococcales</taxon>
        <taxon>Promicromonosporaceae</taxon>
        <taxon>Isoptericola</taxon>
    </lineage>
</organism>
<evidence type="ECO:0000313" key="2">
    <source>
        <dbReference type="Proteomes" id="UP001319870"/>
    </source>
</evidence>
<name>A0ABS7Z9U9_9MICO</name>
<proteinExistence type="predicted"/>
<evidence type="ECO:0000313" key="1">
    <source>
        <dbReference type="EMBL" id="MCA5891835.1"/>
    </source>
</evidence>
<reference evidence="1 2" key="1">
    <citation type="submission" date="2021-09" db="EMBL/GenBank/DDBJ databases">
        <title>Isoptericola luteus sp. nov., a novel bacterium isolated from Harbin, the capital city of Heilongjiang province.</title>
        <authorList>
            <person name="Li J."/>
        </authorList>
    </citation>
    <scope>NUCLEOTIDE SEQUENCE [LARGE SCALE GENOMIC DNA]</scope>
    <source>
        <strain evidence="1 2">NEAU-Y5</strain>
    </source>
</reference>
<dbReference type="Proteomes" id="UP001319870">
    <property type="component" value="Unassembled WGS sequence"/>
</dbReference>
<protein>
    <submittedName>
        <fullName evidence="1">Uncharacterized protein</fullName>
    </submittedName>
</protein>
<dbReference type="EMBL" id="JAIXCQ010000001">
    <property type="protein sequence ID" value="MCA5891835.1"/>
    <property type="molecule type" value="Genomic_DNA"/>
</dbReference>
<keyword evidence="2" id="KW-1185">Reference proteome</keyword>